<dbReference type="InterPro" id="IPR050309">
    <property type="entry name" value="Type-B_Carboxylest/Lipase"/>
</dbReference>
<evidence type="ECO:0000256" key="1">
    <source>
        <dbReference type="ARBA" id="ARBA00005964"/>
    </source>
</evidence>
<dbReference type="EMBL" id="JACIDU010000019">
    <property type="protein sequence ID" value="MBB4105348.1"/>
    <property type="molecule type" value="Genomic_DNA"/>
</dbReference>
<evidence type="ECO:0000256" key="2">
    <source>
        <dbReference type="ARBA" id="ARBA00022801"/>
    </source>
</evidence>
<dbReference type="InterPro" id="IPR029058">
    <property type="entry name" value="AB_hydrolase_fold"/>
</dbReference>
<dbReference type="InterPro" id="IPR019826">
    <property type="entry name" value="Carboxylesterase_B_AS"/>
</dbReference>
<feature type="domain" description="Carboxylesterase type B" evidence="4">
    <location>
        <begin position="2"/>
        <end position="480"/>
    </location>
</feature>
<dbReference type="EC" id="3.1.1.-" evidence="3"/>
<evidence type="ECO:0000256" key="3">
    <source>
        <dbReference type="RuleBase" id="RU361235"/>
    </source>
</evidence>
<protein>
    <recommendedName>
        <fullName evidence="3">Carboxylic ester hydrolase</fullName>
        <ecNumber evidence="3">3.1.1.-</ecNumber>
    </recommendedName>
</protein>
<reference evidence="5 6" key="1">
    <citation type="submission" date="2020-08" db="EMBL/GenBank/DDBJ databases">
        <title>Genomic Encyclopedia of Type Strains, Phase IV (KMG-IV): sequencing the most valuable type-strain genomes for metagenomic binning, comparative biology and taxonomic classification.</title>
        <authorList>
            <person name="Goeker M."/>
        </authorList>
    </citation>
    <scope>NUCLEOTIDE SEQUENCE [LARGE SCALE GENOMIC DNA]</scope>
    <source>
        <strain evidence="5 6">DSM 26385</strain>
    </source>
</reference>
<dbReference type="AlphaFoldDB" id="A0A7W6K517"/>
<comment type="caution">
    <text evidence="5">The sequence shown here is derived from an EMBL/GenBank/DDBJ whole genome shotgun (WGS) entry which is preliminary data.</text>
</comment>
<comment type="similarity">
    <text evidence="1 3">Belongs to the type-B carboxylesterase/lipase family.</text>
</comment>
<accession>A0A7W6K517</accession>
<evidence type="ECO:0000259" key="4">
    <source>
        <dbReference type="Pfam" id="PF00135"/>
    </source>
</evidence>
<dbReference type="PANTHER" id="PTHR11559">
    <property type="entry name" value="CARBOXYLESTERASE"/>
    <property type="match status" value="1"/>
</dbReference>
<sequence>MTIVETAKGVLRGSVEKGVHAFLGVPYAAPVTPELRFEAPQPVSAWQGVRDATKLGPVCPQIPTYGPVGTAAASRLAFGTEFLTVNIRTPDPAGKAPVLFWIHGGGYAVGSANEAVLQSGAFAASGIVEVTVNYRLGALGFLHLDGRPNNRGLLDLVAALGWVRDNIALFGGDPEQVTLAGRSAGGFAVAALMAMPAARGLFHRAMPQSGASTAVSSPEDAIKLSRRLLSAVATGNVSLEDIPFSRLLEIQRDLCNESYERHDFARDGSAAMLGVPFVPVIDGVSLPEHPEAAAAAGRTAPVPMMIGCTTAEYLTHATAQPEMDFDLCAALLHERVLSRGLSGREIVDRYRRELPTHDARGIWRAVAGDLVFQLPAVRFARFHSRAQTVFKYLYGGIEANERGSAHGAEVGAVWFRPGREERELPERQRVTDTVFATAVHDLWATFIRDDLPVARGGAWPPYTELEPAVLRLEPDGFHVATDPFDGREALWLNPAGETGENAA</sequence>
<dbReference type="PROSITE" id="PS00122">
    <property type="entry name" value="CARBOXYLESTERASE_B_1"/>
    <property type="match status" value="1"/>
</dbReference>
<gene>
    <name evidence="5" type="ORF">GGQ66_003935</name>
</gene>
<dbReference type="GO" id="GO:0016787">
    <property type="term" value="F:hydrolase activity"/>
    <property type="evidence" value="ECO:0007669"/>
    <property type="project" value="UniProtKB-KW"/>
</dbReference>
<name>A0A7W6K517_9HYPH</name>
<evidence type="ECO:0000313" key="6">
    <source>
        <dbReference type="Proteomes" id="UP000584824"/>
    </source>
</evidence>
<dbReference type="Gene3D" id="3.40.50.1820">
    <property type="entry name" value="alpha/beta hydrolase"/>
    <property type="match status" value="1"/>
</dbReference>
<evidence type="ECO:0000313" key="5">
    <source>
        <dbReference type="EMBL" id="MBB4105348.1"/>
    </source>
</evidence>
<dbReference type="Pfam" id="PF00135">
    <property type="entry name" value="COesterase"/>
    <property type="match status" value="1"/>
</dbReference>
<proteinExistence type="inferred from homology"/>
<dbReference type="RefSeq" id="WP_183794749.1">
    <property type="nucleotide sequence ID" value="NZ_JACIDU010000019.1"/>
</dbReference>
<dbReference type="Proteomes" id="UP000584824">
    <property type="component" value="Unassembled WGS sequence"/>
</dbReference>
<keyword evidence="2 3" id="KW-0378">Hydrolase</keyword>
<keyword evidence="6" id="KW-1185">Reference proteome</keyword>
<dbReference type="InterPro" id="IPR002018">
    <property type="entry name" value="CarbesteraseB"/>
</dbReference>
<dbReference type="SUPFAM" id="SSF53474">
    <property type="entry name" value="alpha/beta-Hydrolases"/>
    <property type="match status" value="1"/>
</dbReference>
<organism evidence="5 6">
    <name type="scientific">Allorhizobium borbori</name>
    <dbReference type="NCBI Taxonomy" id="485907"/>
    <lineage>
        <taxon>Bacteria</taxon>
        <taxon>Pseudomonadati</taxon>
        <taxon>Pseudomonadota</taxon>
        <taxon>Alphaproteobacteria</taxon>
        <taxon>Hyphomicrobiales</taxon>
        <taxon>Rhizobiaceae</taxon>
        <taxon>Rhizobium/Agrobacterium group</taxon>
        <taxon>Allorhizobium</taxon>
    </lineage>
</organism>